<accession>J3MJI7</accession>
<proteinExistence type="predicted"/>
<keyword evidence="3" id="KW-1185">Reference proteome</keyword>
<sequence length="140" mass="14633">MAARETPAASAAFLVGYTAVLAVFLLLATGSFAVFPRPRAAPPHVTLLWELADWAAVSVCLAADAYFVYCIASHRRSKKAAAAPAPAPSPADGSLLGLGQADPPRHHQGVSITLPSHLAASASFLHYLCYSSYDFASFCA</sequence>
<reference evidence="2" key="2">
    <citation type="submission" date="2013-04" db="UniProtKB">
        <authorList>
            <consortium name="EnsemblPlants"/>
        </authorList>
    </citation>
    <scope>IDENTIFICATION</scope>
</reference>
<name>J3MJI7_ORYBR</name>
<keyword evidence="1" id="KW-0812">Transmembrane</keyword>
<evidence type="ECO:0000256" key="1">
    <source>
        <dbReference type="SAM" id="Phobius"/>
    </source>
</evidence>
<dbReference type="Gramene" id="OB07G15690.1">
    <property type="protein sequence ID" value="OB07G15690.1"/>
    <property type="gene ID" value="OB07G15690"/>
</dbReference>
<evidence type="ECO:0000313" key="3">
    <source>
        <dbReference type="Proteomes" id="UP000006038"/>
    </source>
</evidence>
<keyword evidence="1" id="KW-0472">Membrane</keyword>
<reference evidence="2" key="1">
    <citation type="journal article" date="2013" name="Nat. Commun.">
        <title>Whole-genome sequencing of Oryza brachyantha reveals mechanisms underlying Oryza genome evolution.</title>
        <authorList>
            <person name="Chen J."/>
            <person name="Huang Q."/>
            <person name="Gao D."/>
            <person name="Wang J."/>
            <person name="Lang Y."/>
            <person name="Liu T."/>
            <person name="Li B."/>
            <person name="Bai Z."/>
            <person name="Luis Goicoechea J."/>
            <person name="Liang C."/>
            <person name="Chen C."/>
            <person name="Zhang W."/>
            <person name="Sun S."/>
            <person name="Liao Y."/>
            <person name="Zhang X."/>
            <person name="Yang L."/>
            <person name="Song C."/>
            <person name="Wang M."/>
            <person name="Shi J."/>
            <person name="Liu G."/>
            <person name="Liu J."/>
            <person name="Zhou H."/>
            <person name="Zhou W."/>
            <person name="Yu Q."/>
            <person name="An N."/>
            <person name="Chen Y."/>
            <person name="Cai Q."/>
            <person name="Wang B."/>
            <person name="Liu B."/>
            <person name="Min J."/>
            <person name="Huang Y."/>
            <person name="Wu H."/>
            <person name="Li Z."/>
            <person name="Zhang Y."/>
            <person name="Yin Y."/>
            <person name="Song W."/>
            <person name="Jiang J."/>
            <person name="Jackson S.A."/>
            <person name="Wing R.A."/>
            <person name="Wang J."/>
            <person name="Chen M."/>
        </authorList>
    </citation>
    <scope>NUCLEOTIDE SEQUENCE [LARGE SCALE GENOMIC DNA]</scope>
    <source>
        <strain evidence="2">cv. IRGC 101232</strain>
    </source>
</reference>
<dbReference type="HOGENOM" id="CLU_1838229_0_0_1"/>
<dbReference type="Proteomes" id="UP000006038">
    <property type="component" value="Chromosome 7"/>
</dbReference>
<keyword evidence="1" id="KW-1133">Transmembrane helix</keyword>
<feature type="transmembrane region" description="Helical" evidence="1">
    <location>
        <begin position="54"/>
        <end position="72"/>
    </location>
</feature>
<organism evidence="2">
    <name type="scientific">Oryza brachyantha</name>
    <name type="common">malo sina</name>
    <dbReference type="NCBI Taxonomy" id="4533"/>
    <lineage>
        <taxon>Eukaryota</taxon>
        <taxon>Viridiplantae</taxon>
        <taxon>Streptophyta</taxon>
        <taxon>Embryophyta</taxon>
        <taxon>Tracheophyta</taxon>
        <taxon>Spermatophyta</taxon>
        <taxon>Magnoliopsida</taxon>
        <taxon>Liliopsida</taxon>
        <taxon>Poales</taxon>
        <taxon>Poaceae</taxon>
        <taxon>BOP clade</taxon>
        <taxon>Oryzoideae</taxon>
        <taxon>Oryzeae</taxon>
        <taxon>Oryzinae</taxon>
        <taxon>Oryza</taxon>
    </lineage>
</organism>
<feature type="transmembrane region" description="Helical" evidence="1">
    <location>
        <begin position="12"/>
        <end position="34"/>
    </location>
</feature>
<dbReference type="AlphaFoldDB" id="J3MJI7"/>
<evidence type="ECO:0000313" key="2">
    <source>
        <dbReference type="EnsemblPlants" id="OB07G15690.1"/>
    </source>
</evidence>
<protein>
    <submittedName>
        <fullName evidence="2">Uncharacterized protein</fullName>
    </submittedName>
</protein>
<dbReference type="EnsemblPlants" id="OB07G15690.1">
    <property type="protein sequence ID" value="OB07G15690.1"/>
    <property type="gene ID" value="OB07G15690"/>
</dbReference>